<dbReference type="InterPro" id="IPR016047">
    <property type="entry name" value="M23ase_b-sheet_dom"/>
</dbReference>
<dbReference type="PROSITE" id="PS51782">
    <property type="entry name" value="LYSM"/>
    <property type="match status" value="1"/>
</dbReference>
<dbReference type="InterPro" id="IPR011055">
    <property type="entry name" value="Dup_hybrid_motif"/>
</dbReference>
<proteinExistence type="predicted"/>
<dbReference type="Pfam" id="PF01551">
    <property type="entry name" value="Peptidase_M23"/>
    <property type="match status" value="1"/>
</dbReference>
<dbReference type="CDD" id="cd00118">
    <property type="entry name" value="LysM"/>
    <property type="match status" value="1"/>
</dbReference>
<dbReference type="InterPro" id="IPR036779">
    <property type="entry name" value="LysM_dom_sf"/>
</dbReference>
<accession>A0ABV8AA11</accession>
<keyword evidence="2" id="KW-0378">Hydrolase</keyword>
<organism evidence="2 3">
    <name type="scientific">Deinococcus antarcticus</name>
    <dbReference type="NCBI Taxonomy" id="1298767"/>
    <lineage>
        <taxon>Bacteria</taxon>
        <taxon>Thermotogati</taxon>
        <taxon>Deinococcota</taxon>
        <taxon>Deinococci</taxon>
        <taxon>Deinococcales</taxon>
        <taxon>Deinococcaceae</taxon>
        <taxon>Deinococcus</taxon>
    </lineage>
</organism>
<evidence type="ECO:0000313" key="2">
    <source>
        <dbReference type="EMBL" id="MFC3862558.1"/>
    </source>
</evidence>
<dbReference type="PANTHER" id="PTHR21666">
    <property type="entry name" value="PEPTIDASE-RELATED"/>
    <property type="match status" value="1"/>
</dbReference>
<sequence length="188" mass="19882">MTVNVQSGDTLYRLAVRHGTSVQAILGVNPGLDASRLRPGQMLQLPAPAGATGSPNRVGGAVVRPASIRVQAVMPVQGRITTPYSAAHIGLDMAAPFGTQIRAVLGGTVRESRFDARTGWGWTIVVDHGNGYASRYSHNSANLVRVGQRVTTAQVIARVGSTGNSTGPHVDFRVYFAGSQVNPYTLYN</sequence>
<dbReference type="EC" id="3.4.24.-" evidence="2"/>
<dbReference type="CDD" id="cd12797">
    <property type="entry name" value="M23_peptidase"/>
    <property type="match status" value="1"/>
</dbReference>
<name>A0ABV8AA11_9DEIO</name>
<protein>
    <submittedName>
        <fullName evidence="2">M23 family metallopeptidase</fullName>
        <ecNumber evidence="2">3.4.24.-</ecNumber>
    </submittedName>
</protein>
<dbReference type="GO" id="GO:0016787">
    <property type="term" value="F:hydrolase activity"/>
    <property type="evidence" value="ECO:0007669"/>
    <property type="project" value="UniProtKB-KW"/>
</dbReference>
<dbReference type="Gene3D" id="2.70.70.10">
    <property type="entry name" value="Glucose Permease (Domain IIA)"/>
    <property type="match status" value="1"/>
</dbReference>
<dbReference type="Gene3D" id="3.10.350.10">
    <property type="entry name" value="LysM domain"/>
    <property type="match status" value="1"/>
</dbReference>
<dbReference type="SUPFAM" id="SSF51261">
    <property type="entry name" value="Duplicated hybrid motif"/>
    <property type="match status" value="1"/>
</dbReference>
<dbReference type="Proteomes" id="UP001595748">
    <property type="component" value="Unassembled WGS sequence"/>
</dbReference>
<dbReference type="SUPFAM" id="SSF54106">
    <property type="entry name" value="LysM domain"/>
    <property type="match status" value="1"/>
</dbReference>
<gene>
    <name evidence="2" type="ORF">ACFOPQ_17480</name>
</gene>
<evidence type="ECO:0000259" key="1">
    <source>
        <dbReference type="PROSITE" id="PS51782"/>
    </source>
</evidence>
<dbReference type="PANTHER" id="PTHR21666:SF270">
    <property type="entry name" value="MUREIN HYDROLASE ACTIVATOR ENVC"/>
    <property type="match status" value="1"/>
</dbReference>
<keyword evidence="3" id="KW-1185">Reference proteome</keyword>
<evidence type="ECO:0000313" key="3">
    <source>
        <dbReference type="Proteomes" id="UP001595748"/>
    </source>
</evidence>
<dbReference type="Pfam" id="PF01476">
    <property type="entry name" value="LysM"/>
    <property type="match status" value="1"/>
</dbReference>
<feature type="domain" description="LysM" evidence="1">
    <location>
        <begin position="1"/>
        <end position="45"/>
    </location>
</feature>
<reference evidence="3" key="1">
    <citation type="journal article" date="2019" name="Int. J. Syst. Evol. Microbiol.">
        <title>The Global Catalogue of Microorganisms (GCM) 10K type strain sequencing project: providing services to taxonomists for standard genome sequencing and annotation.</title>
        <authorList>
            <consortium name="The Broad Institute Genomics Platform"/>
            <consortium name="The Broad Institute Genome Sequencing Center for Infectious Disease"/>
            <person name="Wu L."/>
            <person name="Ma J."/>
        </authorList>
    </citation>
    <scope>NUCLEOTIDE SEQUENCE [LARGE SCALE GENOMIC DNA]</scope>
    <source>
        <strain evidence="3">CCTCC AB 2013263</strain>
    </source>
</reference>
<dbReference type="InterPro" id="IPR018392">
    <property type="entry name" value="LysM"/>
</dbReference>
<comment type="caution">
    <text evidence="2">The sequence shown here is derived from an EMBL/GenBank/DDBJ whole genome shotgun (WGS) entry which is preliminary data.</text>
</comment>
<dbReference type="EMBL" id="JBHRZF010000203">
    <property type="protein sequence ID" value="MFC3862558.1"/>
    <property type="molecule type" value="Genomic_DNA"/>
</dbReference>
<dbReference type="RefSeq" id="WP_240738534.1">
    <property type="nucleotide sequence ID" value="NZ_JBHRZF010000203.1"/>
</dbReference>
<dbReference type="InterPro" id="IPR050570">
    <property type="entry name" value="Cell_wall_metabolism_enzyme"/>
</dbReference>
<dbReference type="SMART" id="SM00257">
    <property type="entry name" value="LysM"/>
    <property type="match status" value="1"/>
</dbReference>